<gene>
    <name evidence="2" type="ORF">ASZ90_008616</name>
</gene>
<dbReference type="PANTHER" id="PTHR21294">
    <property type="entry name" value="ELECTRON TRANSFER FLAVOPROTEIN BETA-SUBUNIT"/>
    <property type="match status" value="1"/>
</dbReference>
<dbReference type="PANTHER" id="PTHR21294:SF17">
    <property type="entry name" value="PROTEIN FIXA"/>
    <property type="match status" value="1"/>
</dbReference>
<sequence length="279" mass="30623">MLNLVVCLKQVPMVTELPWDEKTGTLRRDLAAGMMNPACKHALEAALQIKEKYSAKITVITMGPPAAEEVLREAMALGADEAILLCDRLLAGSDTFATSLVLKEAIKKKCPKFDLILCGAYTADSETAQVGPQLAEELDLPAAAYVEKLEISGRTLRLRRLVDNFRETLEMEFPALVTISMENYKPRFTKLAGLENAFCGNGVVVLDAAALGIKAASMDQKGSRTKVRKVFLKKAQKENVLIQGTASLVVTEFLDKYQRTISTAIGKSIEEKKLDEKEQ</sequence>
<feature type="domain" description="Electron transfer flavoprotein alpha/beta-subunit N-terminal" evidence="1">
    <location>
        <begin position="23"/>
        <end position="215"/>
    </location>
</feature>
<dbReference type="CDD" id="cd01714">
    <property type="entry name" value="ETF_beta"/>
    <property type="match status" value="1"/>
</dbReference>
<dbReference type="Gene3D" id="3.40.50.620">
    <property type="entry name" value="HUPs"/>
    <property type="match status" value="1"/>
</dbReference>
<proteinExistence type="predicted"/>
<dbReference type="SUPFAM" id="SSF52402">
    <property type="entry name" value="Adenine nucleotide alpha hydrolases-like"/>
    <property type="match status" value="1"/>
</dbReference>
<dbReference type="InterPro" id="IPR033948">
    <property type="entry name" value="ETF_beta_N"/>
</dbReference>
<dbReference type="PIRSF" id="PIRSF000090">
    <property type="entry name" value="Beta-ETF"/>
    <property type="match status" value="1"/>
</dbReference>
<dbReference type="GO" id="GO:0009055">
    <property type="term" value="F:electron transfer activity"/>
    <property type="evidence" value="ECO:0007669"/>
    <property type="project" value="InterPro"/>
</dbReference>
<reference evidence="2" key="1">
    <citation type="journal article" date="2015" name="Proc. Natl. Acad. Sci. U.S.A.">
        <title>Networks of energetic and metabolic interactions define dynamics in microbial communities.</title>
        <authorList>
            <person name="Embree M."/>
            <person name="Liu J.K."/>
            <person name="Al-Bassam M.M."/>
            <person name="Zengler K."/>
        </authorList>
    </citation>
    <scope>NUCLEOTIDE SEQUENCE</scope>
</reference>
<dbReference type="SMART" id="SM00893">
    <property type="entry name" value="ETF"/>
    <property type="match status" value="1"/>
</dbReference>
<name>A0A0W8FL78_9ZZZZ</name>
<evidence type="ECO:0000259" key="1">
    <source>
        <dbReference type="SMART" id="SM00893"/>
    </source>
</evidence>
<dbReference type="EMBL" id="LNQE01001039">
    <property type="protein sequence ID" value="KUG21612.1"/>
    <property type="molecule type" value="Genomic_DNA"/>
</dbReference>
<dbReference type="Pfam" id="PF01012">
    <property type="entry name" value="ETF"/>
    <property type="match status" value="1"/>
</dbReference>
<accession>A0A0W8FL78</accession>
<comment type="caution">
    <text evidence="2">The sequence shown here is derived from an EMBL/GenBank/DDBJ whole genome shotgun (WGS) entry which is preliminary data.</text>
</comment>
<evidence type="ECO:0000313" key="2">
    <source>
        <dbReference type="EMBL" id="KUG21612.1"/>
    </source>
</evidence>
<dbReference type="InterPro" id="IPR014730">
    <property type="entry name" value="ETF_a/b_N"/>
</dbReference>
<organism evidence="2">
    <name type="scientific">hydrocarbon metagenome</name>
    <dbReference type="NCBI Taxonomy" id="938273"/>
    <lineage>
        <taxon>unclassified sequences</taxon>
        <taxon>metagenomes</taxon>
        <taxon>ecological metagenomes</taxon>
    </lineage>
</organism>
<dbReference type="InterPro" id="IPR014729">
    <property type="entry name" value="Rossmann-like_a/b/a_fold"/>
</dbReference>
<protein>
    <submittedName>
        <fullName evidence="2">Electron transfer flavoprotein, beta subunit</fullName>
    </submittedName>
</protein>
<dbReference type="InterPro" id="IPR012255">
    <property type="entry name" value="ETF_b"/>
</dbReference>
<dbReference type="AlphaFoldDB" id="A0A0W8FL78"/>